<feature type="transmembrane region" description="Helical" evidence="1">
    <location>
        <begin position="35"/>
        <end position="53"/>
    </location>
</feature>
<dbReference type="Proteomes" id="UP000183410">
    <property type="component" value="Unassembled WGS sequence"/>
</dbReference>
<keyword evidence="1" id="KW-0812">Transmembrane</keyword>
<accession>A0A1I2BB26</accession>
<dbReference type="RefSeq" id="WP_046228666.1">
    <property type="nucleotide sequence ID" value="NZ_FONN01000003.1"/>
</dbReference>
<organism evidence="2 3">
    <name type="scientific">Paenibacillus algorifonticola</name>
    <dbReference type="NCBI Taxonomy" id="684063"/>
    <lineage>
        <taxon>Bacteria</taxon>
        <taxon>Bacillati</taxon>
        <taxon>Bacillota</taxon>
        <taxon>Bacilli</taxon>
        <taxon>Bacillales</taxon>
        <taxon>Paenibacillaceae</taxon>
        <taxon>Paenibacillus</taxon>
    </lineage>
</organism>
<protein>
    <submittedName>
        <fullName evidence="2">Uncharacterized protein</fullName>
    </submittedName>
</protein>
<dbReference type="EMBL" id="FONN01000003">
    <property type="protein sequence ID" value="SFE53296.1"/>
    <property type="molecule type" value="Genomic_DNA"/>
</dbReference>
<dbReference type="OrthoDB" id="9942709at2"/>
<evidence type="ECO:0000313" key="2">
    <source>
        <dbReference type="EMBL" id="SFE53296.1"/>
    </source>
</evidence>
<keyword evidence="3" id="KW-1185">Reference proteome</keyword>
<sequence length="67" mass="7514">MNGRKGRRFMMFGVLAVLMLGAAFAEVPTRQGSEVALMPLLLILLSLSVYRIVRVRRRSMYKGKGLS</sequence>
<name>A0A1I2BB26_9BACL</name>
<keyword evidence="1" id="KW-1133">Transmembrane helix</keyword>
<evidence type="ECO:0000313" key="3">
    <source>
        <dbReference type="Proteomes" id="UP000183410"/>
    </source>
</evidence>
<gene>
    <name evidence="2" type="ORF">SAMN04487969_103253</name>
</gene>
<reference evidence="3" key="1">
    <citation type="submission" date="2016-10" db="EMBL/GenBank/DDBJ databases">
        <authorList>
            <person name="Varghese N."/>
            <person name="Submissions S."/>
        </authorList>
    </citation>
    <scope>NUCLEOTIDE SEQUENCE [LARGE SCALE GENOMIC DNA]</scope>
    <source>
        <strain evidence="3">CGMCC 1.10223</strain>
    </source>
</reference>
<proteinExistence type="predicted"/>
<evidence type="ECO:0000256" key="1">
    <source>
        <dbReference type="SAM" id="Phobius"/>
    </source>
</evidence>
<dbReference type="AlphaFoldDB" id="A0A1I2BB26"/>
<keyword evidence="1" id="KW-0472">Membrane</keyword>